<evidence type="ECO:0000313" key="6">
    <source>
        <dbReference type="EMBL" id="KAE9146870.1"/>
    </source>
</evidence>
<name>A0A6A3Z719_9STRA</name>
<dbReference type="OrthoDB" id="94604at2759"/>
<dbReference type="Proteomes" id="UP000440367">
    <property type="component" value="Unassembled WGS sequence"/>
</dbReference>
<evidence type="ECO:0000313" key="9">
    <source>
        <dbReference type="EMBL" id="KAE9320562.1"/>
    </source>
</evidence>
<dbReference type="GO" id="GO:0003677">
    <property type="term" value="F:DNA binding"/>
    <property type="evidence" value="ECO:0007669"/>
    <property type="project" value="UniProtKB-KW"/>
</dbReference>
<dbReference type="EMBL" id="QXGE01000197">
    <property type="protein sequence ID" value="KAE9320562.1"/>
    <property type="molecule type" value="Genomic_DNA"/>
</dbReference>
<dbReference type="EMBL" id="QXFZ01000177">
    <property type="protein sequence ID" value="KAE9128661.1"/>
    <property type="molecule type" value="Genomic_DNA"/>
</dbReference>
<reference evidence="10 11" key="1">
    <citation type="submission" date="2018-08" db="EMBL/GenBank/DDBJ databases">
        <title>Genomic investigation of the strawberry pathogen Phytophthora fragariae indicates pathogenicity is determined by transcriptional variation in three key races.</title>
        <authorList>
            <person name="Adams T.M."/>
            <person name="Armitage A.D."/>
            <person name="Sobczyk M.K."/>
            <person name="Bates H.J."/>
            <person name="Dunwell J.M."/>
            <person name="Nellist C.F."/>
            <person name="Harrison R.J."/>
        </authorList>
    </citation>
    <scope>NUCLEOTIDE SEQUENCE [LARGE SCALE GENOMIC DNA]</scope>
    <source>
        <strain evidence="9 12">A4</strain>
        <strain evidence="8 13">BC-1</strain>
        <strain evidence="7 11">NOV-27</strain>
        <strain evidence="6 14">NOV-5</strain>
        <strain evidence="5 15">NOV-71</strain>
        <strain evidence="3 10">NOV-9</strain>
        <strain evidence="4 16">SCRP245</strain>
    </source>
</reference>
<keyword evidence="11" id="KW-1185">Reference proteome</keyword>
<evidence type="ECO:0000259" key="2">
    <source>
        <dbReference type="PROSITE" id="PS51253"/>
    </source>
</evidence>
<evidence type="ECO:0000313" key="16">
    <source>
        <dbReference type="Proteomes" id="UP000460718"/>
    </source>
</evidence>
<evidence type="ECO:0000313" key="3">
    <source>
        <dbReference type="EMBL" id="KAE8932405.1"/>
    </source>
</evidence>
<sequence>MPSYTNNELVAVVHRVVDREHAPTVSKQTHYRTLMNWVAKAKNGNPVASSRRGPPPALHPEAEQNRVEWVIGSQYVGSNGMIFSRRQAIYLAMMTGKTFGHGWYRRFLKRHPILSGRTSESTTKACDGRTRLFTTLCKVIIEHKISNSRLFNMDKTAFYTNKGSKRVGAVCGSRNVWHPDLSTGFH</sequence>
<organism evidence="7 11">
    <name type="scientific">Phytophthora fragariae</name>
    <dbReference type="NCBI Taxonomy" id="53985"/>
    <lineage>
        <taxon>Eukaryota</taxon>
        <taxon>Sar</taxon>
        <taxon>Stramenopiles</taxon>
        <taxon>Oomycota</taxon>
        <taxon>Peronosporomycetes</taxon>
        <taxon>Peronosporales</taxon>
        <taxon>Peronosporaceae</taxon>
        <taxon>Phytophthora</taxon>
    </lineage>
</organism>
<dbReference type="EMBL" id="QXGA01000381">
    <property type="protein sequence ID" value="KAE9146870.1"/>
    <property type="molecule type" value="Genomic_DNA"/>
</dbReference>
<evidence type="ECO:0000313" key="7">
    <source>
        <dbReference type="EMBL" id="KAE9231343.1"/>
    </source>
</evidence>
<evidence type="ECO:0000313" key="14">
    <source>
        <dbReference type="Proteomes" id="UP000440732"/>
    </source>
</evidence>
<dbReference type="EMBL" id="QXGF01001122">
    <property type="protein sequence ID" value="KAE8932405.1"/>
    <property type="molecule type" value="Genomic_DNA"/>
</dbReference>
<evidence type="ECO:0000313" key="10">
    <source>
        <dbReference type="Proteomes" id="UP000429523"/>
    </source>
</evidence>
<feature type="domain" description="HTH CENPB-type" evidence="2">
    <location>
        <begin position="50"/>
        <end position="117"/>
    </location>
</feature>
<comment type="caution">
    <text evidence="7">The sequence shown here is derived from an EMBL/GenBank/DDBJ whole genome shotgun (WGS) entry which is preliminary data.</text>
</comment>
<protein>
    <recommendedName>
        <fullName evidence="2">HTH CENPB-type domain-containing protein</fullName>
    </recommendedName>
</protein>
<evidence type="ECO:0000313" key="5">
    <source>
        <dbReference type="EMBL" id="KAE9128661.1"/>
    </source>
</evidence>
<dbReference type="InterPro" id="IPR006600">
    <property type="entry name" value="HTH_CenpB_DNA-bd_dom"/>
</dbReference>
<dbReference type="Proteomes" id="UP000440732">
    <property type="component" value="Unassembled WGS sequence"/>
</dbReference>
<accession>A0A6A3Z719</accession>
<dbReference type="AlphaFoldDB" id="A0A6A3Z719"/>
<evidence type="ECO:0000313" key="12">
    <source>
        <dbReference type="Proteomes" id="UP000437068"/>
    </source>
</evidence>
<proteinExistence type="predicted"/>
<dbReference type="EMBL" id="QXFW01000366">
    <property type="protein sequence ID" value="KAE9014604.1"/>
    <property type="molecule type" value="Genomic_DNA"/>
</dbReference>
<keyword evidence="1" id="KW-0238">DNA-binding</keyword>
<dbReference type="Proteomes" id="UP000433483">
    <property type="component" value="Unassembled WGS sequence"/>
</dbReference>
<evidence type="ECO:0000313" key="11">
    <source>
        <dbReference type="Proteomes" id="UP000433483"/>
    </source>
</evidence>
<dbReference type="Proteomes" id="UP000437068">
    <property type="component" value="Unassembled WGS sequence"/>
</dbReference>
<evidence type="ECO:0000313" key="4">
    <source>
        <dbReference type="EMBL" id="KAE9014604.1"/>
    </source>
</evidence>
<dbReference type="PROSITE" id="PS51253">
    <property type="entry name" value="HTH_CENPB"/>
    <property type="match status" value="1"/>
</dbReference>
<dbReference type="Proteomes" id="UP000460718">
    <property type="component" value="Unassembled WGS sequence"/>
</dbReference>
<dbReference type="EMBL" id="QXGD01000038">
    <property type="protein sequence ID" value="KAE9256851.1"/>
    <property type="molecule type" value="Genomic_DNA"/>
</dbReference>
<dbReference type="Proteomes" id="UP000429523">
    <property type="component" value="Unassembled WGS sequence"/>
</dbReference>
<evidence type="ECO:0000313" key="15">
    <source>
        <dbReference type="Proteomes" id="UP000441208"/>
    </source>
</evidence>
<dbReference type="EMBL" id="QXGB01000090">
    <property type="protein sequence ID" value="KAE9231343.1"/>
    <property type="molecule type" value="Genomic_DNA"/>
</dbReference>
<evidence type="ECO:0000313" key="8">
    <source>
        <dbReference type="EMBL" id="KAE9256851.1"/>
    </source>
</evidence>
<evidence type="ECO:0000256" key="1">
    <source>
        <dbReference type="ARBA" id="ARBA00023125"/>
    </source>
</evidence>
<dbReference type="Proteomes" id="UP000441208">
    <property type="component" value="Unassembled WGS sequence"/>
</dbReference>
<gene>
    <name evidence="9" type="ORF">PF001_g5351</name>
    <name evidence="8" type="ORF">PF002_g1579</name>
    <name evidence="7" type="ORF">PF005_g3117</name>
    <name evidence="6" type="ORF">PF006_g8400</name>
    <name evidence="5" type="ORF">PF007_g5192</name>
    <name evidence="3" type="ORF">PF009_g17558</name>
    <name evidence="4" type="ORF">PF011_g7973</name>
</gene>
<evidence type="ECO:0000313" key="13">
    <source>
        <dbReference type="Proteomes" id="UP000440367"/>
    </source>
</evidence>